<evidence type="ECO:0000256" key="1">
    <source>
        <dbReference type="ARBA" id="ARBA00004574"/>
    </source>
</evidence>
<evidence type="ECO:0000313" key="10">
    <source>
        <dbReference type="Proteomes" id="UP000515159"/>
    </source>
</evidence>
<evidence type="ECO:0000313" key="11">
    <source>
        <dbReference type="RefSeq" id="XP_033785623.1"/>
    </source>
</evidence>
<dbReference type="GO" id="GO:0008017">
    <property type="term" value="F:microtubule binding"/>
    <property type="evidence" value="ECO:0007669"/>
    <property type="project" value="TreeGrafter"/>
</dbReference>
<dbReference type="CDD" id="cd11660">
    <property type="entry name" value="SANT_TRF"/>
    <property type="match status" value="1"/>
</dbReference>
<reference evidence="11" key="1">
    <citation type="submission" date="2025-08" db="UniProtKB">
        <authorList>
            <consortium name="RefSeq"/>
        </authorList>
    </citation>
    <scope>IDENTIFICATION</scope>
</reference>
<evidence type="ECO:0000256" key="3">
    <source>
        <dbReference type="ARBA" id="ARBA00022895"/>
    </source>
</evidence>
<dbReference type="CTD" id="7013"/>
<dbReference type="AlphaFoldDB" id="A0A6P8QEB5"/>
<comment type="subcellular location">
    <subcellularLocation>
        <location evidence="1">Chromosome</location>
        <location evidence="1">Telomere</location>
    </subcellularLocation>
</comment>
<dbReference type="InterPro" id="IPR013867">
    <property type="entry name" value="Telomere_rpt-bd_fac_dimer_dom"/>
</dbReference>
<dbReference type="Proteomes" id="UP000515159">
    <property type="component" value="Chromosome 2"/>
</dbReference>
<evidence type="ECO:0000259" key="9">
    <source>
        <dbReference type="PROSITE" id="PS51294"/>
    </source>
</evidence>
<dbReference type="InterPro" id="IPR001005">
    <property type="entry name" value="SANT/Myb"/>
</dbReference>
<feature type="compositionally biased region" description="Polar residues" evidence="7">
    <location>
        <begin position="10"/>
        <end position="23"/>
    </location>
</feature>
<dbReference type="SUPFAM" id="SSF63600">
    <property type="entry name" value="Telomeric repeat binding factor (TRF) dimerisation domain"/>
    <property type="match status" value="1"/>
</dbReference>
<keyword evidence="10" id="KW-1185">Reference proteome</keyword>
<feature type="compositionally biased region" description="Basic and acidic residues" evidence="7">
    <location>
        <begin position="105"/>
        <end position="115"/>
    </location>
</feature>
<dbReference type="FunFam" id="1.10.10.60:FF:000129">
    <property type="entry name" value="Telomeric repeat-binding factor 2"/>
    <property type="match status" value="1"/>
</dbReference>
<dbReference type="GO" id="GO:0071532">
    <property type="term" value="F:ankyrin repeat binding"/>
    <property type="evidence" value="ECO:0007669"/>
    <property type="project" value="TreeGrafter"/>
</dbReference>
<dbReference type="PROSITE" id="PS51294">
    <property type="entry name" value="HTH_MYB"/>
    <property type="match status" value="1"/>
</dbReference>
<sequence>MEMPDKETFIETSNSQESANTETLAEPEDSATEGPAEEPYDSTTERLPERTYDLAAEGLPEGPHYSANETSPINKPGNPISPELAKEKHLLTLYDSGPEESPDNGPRDFKNKEPPDSATTEEASNSEWREIPAASCSSCSLSASLSSEAVEVASGWVLDFMVSCLCQYFKEGQMTEFARSRDSTEAFIHGLTRLNQHQRKKVYMCQFLARIAEGKNLDVQFEKDEKITPLESALLIWTLLKKLQGEADSQYEEIQLLIQVQAIAVCMEKGYFKQATEVLERQCAEVNFNKAAMKVVQTKRKSARISEAWENDSDINFNPMESENNGISVANEKCSPKKKRNINHHHRSQKQLFSLTKDVPWNPEQCSTIKKSTDRRNTCWEHFKNKKNETPCNQNGSRKKQIWLWEEDRKLKEGVKKFGVGNWSRILAHYDFKNRTSVMLKDRWRTMKKLNMVSSDSEG</sequence>
<evidence type="ECO:0000256" key="5">
    <source>
        <dbReference type="ARBA" id="ARBA00023242"/>
    </source>
</evidence>
<keyword evidence="3" id="KW-0779">Telomere</keyword>
<feature type="region of interest" description="Disordered" evidence="7">
    <location>
        <begin position="1"/>
        <end position="82"/>
    </location>
</feature>
<keyword evidence="4" id="KW-0238">DNA-binding</keyword>
<dbReference type="GO" id="GO:0003720">
    <property type="term" value="F:telomerase activity"/>
    <property type="evidence" value="ECO:0007669"/>
    <property type="project" value="TreeGrafter"/>
</dbReference>
<dbReference type="PANTHER" id="PTHR46734">
    <property type="entry name" value="TELOMERIC REPEAT-BINDING FACTOR 1 TERF1"/>
    <property type="match status" value="1"/>
</dbReference>
<feature type="compositionally biased region" description="Basic and acidic residues" evidence="7">
    <location>
        <begin position="43"/>
        <end position="52"/>
    </location>
</feature>
<dbReference type="GO" id="GO:0098505">
    <property type="term" value="F:G-rich strand telomeric DNA binding"/>
    <property type="evidence" value="ECO:0007669"/>
    <property type="project" value="TreeGrafter"/>
</dbReference>
<evidence type="ECO:0000256" key="6">
    <source>
        <dbReference type="ARBA" id="ARBA00023306"/>
    </source>
</evidence>
<feature type="domain" description="HTH myb-type" evidence="9">
    <location>
        <begin position="395"/>
        <end position="452"/>
    </location>
</feature>
<dbReference type="GO" id="GO:0005654">
    <property type="term" value="C:nucleoplasm"/>
    <property type="evidence" value="ECO:0007669"/>
    <property type="project" value="UniProtKB-ARBA"/>
</dbReference>
<organism evidence="10 11">
    <name type="scientific">Geotrypetes seraphini</name>
    <name type="common">Gaboon caecilian</name>
    <name type="synonym">Caecilia seraphini</name>
    <dbReference type="NCBI Taxonomy" id="260995"/>
    <lineage>
        <taxon>Eukaryota</taxon>
        <taxon>Metazoa</taxon>
        <taxon>Chordata</taxon>
        <taxon>Craniata</taxon>
        <taxon>Vertebrata</taxon>
        <taxon>Euteleostomi</taxon>
        <taxon>Amphibia</taxon>
        <taxon>Gymnophiona</taxon>
        <taxon>Geotrypetes</taxon>
    </lineage>
</organism>
<evidence type="ECO:0000259" key="8">
    <source>
        <dbReference type="PROSITE" id="PS50090"/>
    </source>
</evidence>
<dbReference type="Gene3D" id="1.25.40.210">
    <property type="entry name" value="Telomere repeat-binding factor, dimerisation domain"/>
    <property type="match status" value="1"/>
</dbReference>
<dbReference type="Pfam" id="PF00249">
    <property type="entry name" value="Myb_DNA-binding"/>
    <property type="match status" value="1"/>
</dbReference>
<accession>A0A6P8QEB5</accession>
<dbReference type="SMART" id="SM00717">
    <property type="entry name" value="SANT"/>
    <property type="match status" value="1"/>
</dbReference>
<keyword evidence="5" id="KW-0539">Nucleus</keyword>
<evidence type="ECO:0000256" key="2">
    <source>
        <dbReference type="ARBA" id="ARBA00022454"/>
    </source>
</evidence>
<feature type="compositionally biased region" description="Polar residues" evidence="7">
    <location>
        <begin position="117"/>
        <end position="126"/>
    </location>
</feature>
<dbReference type="GO" id="GO:0003691">
    <property type="term" value="F:double-stranded telomeric DNA binding"/>
    <property type="evidence" value="ECO:0007669"/>
    <property type="project" value="TreeGrafter"/>
</dbReference>
<dbReference type="SUPFAM" id="SSF46689">
    <property type="entry name" value="Homeodomain-like"/>
    <property type="match status" value="1"/>
</dbReference>
<evidence type="ECO:0000256" key="7">
    <source>
        <dbReference type="SAM" id="MobiDB-lite"/>
    </source>
</evidence>
<dbReference type="PANTHER" id="PTHR46734:SF1">
    <property type="entry name" value="TELOMERIC REPEAT-BINDING FACTOR 1"/>
    <property type="match status" value="1"/>
</dbReference>
<feature type="compositionally biased region" description="Acidic residues" evidence="7">
    <location>
        <begin position="25"/>
        <end position="40"/>
    </location>
</feature>
<dbReference type="PROSITE" id="PS50090">
    <property type="entry name" value="MYB_LIKE"/>
    <property type="match status" value="1"/>
</dbReference>
<dbReference type="GeneID" id="117353598"/>
<dbReference type="Gene3D" id="1.10.10.60">
    <property type="entry name" value="Homeodomain-like"/>
    <property type="match status" value="1"/>
</dbReference>
<dbReference type="Pfam" id="PF08558">
    <property type="entry name" value="TRF"/>
    <property type="match status" value="1"/>
</dbReference>
<dbReference type="GO" id="GO:1905839">
    <property type="term" value="P:negative regulation of telomeric D-loop disassembly"/>
    <property type="evidence" value="ECO:0007669"/>
    <property type="project" value="TreeGrafter"/>
</dbReference>
<dbReference type="GO" id="GO:0008301">
    <property type="term" value="F:DNA binding, bending"/>
    <property type="evidence" value="ECO:0007669"/>
    <property type="project" value="TreeGrafter"/>
</dbReference>
<dbReference type="RefSeq" id="XP_033785623.1">
    <property type="nucleotide sequence ID" value="XM_033929732.1"/>
</dbReference>
<gene>
    <name evidence="11" type="primary">TERF1</name>
</gene>
<dbReference type="InterPro" id="IPR009057">
    <property type="entry name" value="Homeodomain-like_sf"/>
</dbReference>
<keyword evidence="2" id="KW-0158">Chromosome</keyword>
<dbReference type="InterPro" id="IPR036507">
    <property type="entry name" value="Telomere_rpt-bd_fac_dimer_sf"/>
</dbReference>
<feature type="domain" description="Myb-like" evidence="8">
    <location>
        <begin position="395"/>
        <end position="448"/>
    </location>
</feature>
<proteinExistence type="predicted"/>
<evidence type="ECO:0000256" key="4">
    <source>
        <dbReference type="ARBA" id="ARBA00023125"/>
    </source>
</evidence>
<feature type="region of interest" description="Disordered" evidence="7">
    <location>
        <begin position="94"/>
        <end position="129"/>
    </location>
</feature>
<dbReference type="GO" id="GO:0008156">
    <property type="term" value="P:negative regulation of DNA replication"/>
    <property type="evidence" value="ECO:0007669"/>
    <property type="project" value="TreeGrafter"/>
</dbReference>
<protein>
    <submittedName>
        <fullName evidence="11">Telomeric repeat-binding factor 1 isoform X2</fullName>
    </submittedName>
</protein>
<dbReference type="GO" id="GO:0000783">
    <property type="term" value="C:nuclear telomere cap complex"/>
    <property type="evidence" value="ECO:0007669"/>
    <property type="project" value="TreeGrafter"/>
</dbReference>
<keyword evidence="6" id="KW-0131">Cell cycle</keyword>
<name>A0A6P8QEB5_GEOSA</name>
<dbReference type="InterPro" id="IPR052450">
    <property type="entry name" value="TRBD-Containing_Protein"/>
</dbReference>
<dbReference type="GO" id="GO:0042803">
    <property type="term" value="F:protein homodimerization activity"/>
    <property type="evidence" value="ECO:0007669"/>
    <property type="project" value="InterPro"/>
</dbReference>
<dbReference type="InterPro" id="IPR017930">
    <property type="entry name" value="Myb_dom"/>
</dbReference>
<dbReference type="GO" id="GO:0007004">
    <property type="term" value="P:telomere maintenance via telomerase"/>
    <property type="evidence" value="ECO:0007669"/>
    <property type="project" value="TreeGrafter"/>
</dbReference>